<dbReference type="PANTHER" id="PTHR21228">
    <property type="entry name" value="FAST LEU-RICH DOMAIN-CONTAINING"/>
    <property type="match status" value="1"/>
</dbReference>
<proteinExistence type="predicted"/>
<feature type="domain" description="RAP" evidence="1">
    <location>
        <begin position="507"/>
        <end position="545"/>
    </location>
</feature>
<dbReference type="EMBL" id="HBNR01077569">
    <property type="protein sequence ID" value="CAE4654050.1"/>
    <property type="molecule type" value="Transcribed_RNA"/>
</dbReference>
<evidence type="ECO:0008006" key="4">
    <source>
        <dbReference type="Google" id="ProtNLM"/>
    </source>
</evidence>
<dbReference type="SUPFAM" id="SSF48371">
    <property type="entry name" value="ARM repeat"/>
    <property type="match status" value="1"/>
</dbReference>
<dbReference type="InterPro" id="IPR050870">
    <property type="entry name" value="FAST_kinase"/>
</dbReference>
<dbReference type="InterPro" id="IPR058917">
    <property type="entry name" value="RESC6_dom"/>
</dbReference>
<gene>
    <name evidence="3" type="ORF">AMON00008_LOCUS55211</name>
</gene>
<protein>
    <recommendedName>
        <fullName evidence="4">RAP domain-containing protein</fullName>
    </recommendedName>
</protein>
<dbReference type="GO" id="GO:0000963">
    <property type="term" value="P:mitochondrial RNA processing"/>
    <property type="evidence" value="ECO:0007669"/>
    <property type="project" value="TreeGrafter"/>
</dbReference>
<reference evidence="3" key="1">
    <citation type="submission" date="2021-01" db="EMBL/GenBank/DDBJ databases">
        <authorList>
            <person name="Corre E."/>
            <person name="Pelletier E."/>
            <person name="Niang G."/>
            <person name="Scheremetjew M."/>
            <person name="Finn R."/>
            <person name="Kale V."/>
            <person name="Holt S."/>
            <person name="Cochrane G."/>
            <person name="Meng A."/>
            <person name="Brown T."/>
            <person name="Cohen L."/>
        </authorList>
    </citation>
    <scope>NUCLEOTIDE SEQUENCE</scope>
    <source>
        <strain evidence="3">CCMP3105</strain>
    </source>
</reference>
<evidence type="ECO:0000259" key="2">
    <source>
        <dbReference type="Pfam" id="PF26188"/>
    </source>
</evidence>
<dbReference type="AlphaFoldDB" id="A0A7S4SSQ6"/>
<sequence length="556" mass="63339">MACAVRVAGAARASRALSYSSGRGWAVTLRRGAQSWKRHAPQAWAASAPDLRGPLLLRRSYLDSVDRTVTVRSMEDPAEVLQFMADHSDCDTRTYEAALRTLSKLVNSSNYDKVIADGRFHTILSALATRLDDVDVRMLSMIADATARFQSSTPELSDLAQRLAEVVVRREDAFNPRNLASVAMALSVRSVRDTATIEFIRTEAMKLMDDFEPTQCVLLLEAFRRWGVFDKDLVDLIVERMSDEVDRFTARDVVDALAVASRIGLARGFLLRRLCGLSFENLRQFTPRELAKMGYSLAKLRFLTRTDLDDLVDTITPDLSRLQGSQVSELLYTLAMLDARHQLELARTLVGQYLDSPRAVKSKSLSSLVDVAWSICSLGLVEEFSGDFKAILEEIFDRKPPQNRVPLLKLFDVLCAVELEHQHLGVAVPAIWKAACDDADRFEMDKLESSRLHNEIVMRFDHLRGVTQGLRWQLRMLRNKQCGPYRVDMLDEDTKIVLDIETIIWPCNRTMKHRLISGLGFKPIRLEYWEWRRARTEEDQNVFLEREVNRLLESPE</sequence>
<organism evidence="3">
    <name type="scientific">Alexandrium monilatum</name>
    <dbReference type="NCBI Taxonomy" id="311494"/>
    <lineage>
        <taxon>Eukaryota</taxon>
        <taxon>Sar</taxon>
        <taxon>Alveolata</taxon>
        <taxon>Dinophyceae</taxon>
        <taxon>Gonyaulacales</taxon>
        <taxon>Pyrocystaceae</taxon>
        <taxon>Alexandrium</taxon>
    </lineage>
</organism>
<dbReference type="GO" id="GO:0005759">
    <property type="term" value="C:mitochondrial matrix"/>
    <property type="evidence" value="ECO:0007669"/>
    <property type="project" value="TreeGrafter"/>
</dbReference>
<dbReference type="InterPro" id="IPR013584">
    <property type="entry name" value="RAP"/>
</dbReference>
<accession>A0A7S4SSQ6</accession>
<dbReference type="Pfam" id="PF08373">
    <property type="entry name" value="RAP"/>
    <property type="match status" value="1"/>
</dbReference>
<feature type="domain" description="RNA-editing substrate-binding complex 6 protein" evidence="2">
    <location>
        <begin position="101"/>
        <end position="342"/>
    </location>
</feature>
<dbReference type="Pfam" id="PF26188">
    <property type="entry name" value="RESC6"/>
    <property type="match status" value="1"/>
</dbReference>
<dbReference type="InterPro" id="IPR016024">
    <property type="entry name" value="ARM-type_fold"/>
</dbReference>
<dbReference type="GO" id="GO:0003723">
    <property type="term" value="F:RNA binding"/>
    <property type="evidence" value="ECO:0007669"/>
    <property type="project" value="TreeGrafter"/>
</dbReference>
<name>A0A7S4SSQ6_9DINO</name>
<dbReference type="PANTHER" id="PTHR21228:SF40">
    <property type="entry name" value="LD45607P"/>
    <property type="match status" value="1"/>
</dbReference>
<evidence type="ECO:0000313" key="3">
    <source>
        <dbReference type="EMBL" id="CAE4654050.1"/>
    </source>
</evidence>
<evidence type="ECO:0000259" key="1">
    <source>
        <dbReference type="Pfam" id="PF08373"/>
    </source>
</evidence>
<dbReference type="GO" id="GO:0035770">
    <property type="term" value="C:ribonucleoprotein granule"/>
    <property type="evidence" value="ECO:0007669"/>
    <property type="project" value="TreeGrafter"/>
</dbReference>
<dbReference type="GO" id="GO:0044528">
    <property type="term" value="P:regulation of mitochondrial mRNA stability"/>
    <property type="evidence" value="ECO:0007669"/>
    <property type="project" value="TreeGrafter"/>
</dbReference>